<gene>
    <name evidence="2" type="ORF">MPOCJGCO_3808</name>
</gene>
<organism evidence="2 3">
    <name type="scientific">Methylobacterium trifolii</name>
    <dbReference type="NCBI Taxonomy" id="1003092"/>
    <lineage>
        <taxon>Bacteria</taxon>
        <taxon>Pseudomonadati</taxon>
        <taxon>Pseudomonadota</taxon>
        <taxon>Alphaproteobacteria</taxon>
        <taxon>Hyphomicrobiales</taxon>
        <taxon>Methylobacteriaceae</taxon>
        <taxon>Methylobacterium</taxon>
    </lineage>
</organism>
<dbReference type="RefSeq" id="WP_238184248.1">
    <property type="nucleotide sequence ID" value="NZ_BPRB01000238.1"/>
</dbReference>
<feature type="compositionally biased region" description="Basic residues" evidence="1">
    <location>
        <begin position="11"/>
        <end position="20"/>
    </location>
</feature>
<evidence type="ECO:0000256" key="1">
    <source>
        <dbReference type="SAM" id="MobiDB-lite"/>
    </source>
</evidence>
<sequence>MLDALWSRVPPPRRRPHRRLGPSEESLQAEAELTKRQAQAMDANNRISMGAVLTAGRAMAAESSVRAMLGGMLAEIDRGKDRDDRA</sequence>
<feature type="region of interest" description="Disordered" evidence="1">
    <location>
        <begin position="1"/>
        <end position="28"/>
    </location>
</feature>
<accession>A0ABQ4U777</accession>
<evidence type="ECO:0000313" key="3">
    <source>
        <dbReference type="Proteomes" id="UP001055057"/>
    </source>
</evidence>
<protein>
    <submittedName>
        <fullName evidence="2">Uncharacterized protein</fullName>
    </submittedName>
</protein>
<name>A0ABQ4U777_9HYPH</name>
<dbReference type="EMBL" id="BPRB01000238">
    <property type="protein sequence ID" value="GJE61685.1"/>
    <property type="molecule type" value="Genomic_DNA"/>
</dbReference>
<evidence type="ECO:0000313" key="2">
    <source>
        <dbReference type="EMBL" id="GJE61685.1"/>
    </source>
</evidence>
<reference evidence="2" key="2">
    <citation type="submission" date="2021-08" db="EMBL/GenBank/DDBJ databases">
        <authorList>
            <person name="Tani A."/>
            <person name="Ola A."/>
            <person name="Ogura Y."/>
            <person name="Katsura K."/>
            <person name="Hayashi T."/>
        </authorList>
    </citation>
    <scope>NUCLEOTIDE SEQUENCE</scope>
    <source>
        <strain evidence="2">DSM 23632</strain>
    </source>
</reference>
<comment type="caution">
    <text evidence="2">The sequence shown here is derived from an EMBL/GenBank/DDBJ whole genome shotgun (WGS) entry which is preliminary data.</text>
</comment>
<dbReference type="Proteomes" id="UP001055057">
    <property type="component" value="Unassembled WGS sequence"/>
</dbReference>
<reference evidence="2" key="1">
    <citation type="journal article" date="2021" name="Front. Microbiol.">
        <title>Comprehensive Comparative Genomics and Phenotyping of Methylobacterium Species.</title>
        <authorList>
            <person name="Alessa O."/>
            <person name="Ogura Y."/>
            <person name="Fujitani Y."/>
            <person name="Takami H."/>
            <person name="Hayashi T."/>
            <person name="Sahin N."/>
            <person name="Tani A."/>
        </authorList>
    </citation>
    <scope>NUCLEOTIDE SEQUENCE</scope>
    <source>
        <strain evidence="2">DSM 23632</strain>
    </source>
</reference>
<keyword evidence="3" id="KW-1185">Reference proteome</keyword>
<proteinExistence type="predicted"/>